<keyword evidence="1" id="KW-1133">Transmembrane helix</keyword>
<feature type="transmembrane region" description="Helical" evidence="1">
    <location>
        <begin position="176"/>
        <end position="200"/>
    </location>
</feature>
<reference evidence="2 3" key="1">
    <citation type="submission" date="2019-07" db="EMBL/GenBank/DDBJ databases">
        <title>Whole genome shotgun sequence of Segetibacter aerophilus NBRC 106135.</title>
        <authorList>
            <person name="Hosoyama A."/>
            <person name="Uohara A."/>
            <person name="Ohji S."/>
            <person name="Ichikawa N."/>
        </authorList>
    </citation>
    <scope>NUCLEOTIDE SEQUENCE [LARGE SCALE GENOMIC DNA]</scope>
    <source>
        <strain evidence="2 3">NBRC 106135</strain>
    </source>
</reference>
<comment type="caution">
    <text evidence="2">The sequence shown here is derived from an EMBL/GenBank/DDBJ whole genome shotgun (WGS) entry which is preliminary data.</text>
</comment>
<gene>
    <name evidence="2" type="ORF">SAE01_27010</name>
</gene>
<dbReference type="Proteomes" id="UP000321513">
    <property type="component" value="Unassembled WGS sequence"/>
</dbReference>
<evidence type="ECO:0008006" key="4">
    <source>
        <dbReference type="Google" id="ProtNLM"/>
    </source>
</evidence>
<organism evidence="2 3">
    <name type="scientific">Segetibacter aerophilus</name>
    <dbReference type="NCBI Taxonomy" id="670293"/>
    <lineage>
        <taxon>Bacteria</taxon>
        <taxon>Pseudomonadati</taxon>
        <taxon>Bacteroidota</taxon>
        <taxon>Chitinophagia</taxon>
        <taxon>Chitinophagales</taxon>
        <taxon>Chitinophagaceae</taxon>
        <taxon>Segetibacter</taxon>
    </lineage>
</organism>
<dbReference type="EMBL" id="BJYT01000009">
    <property type="protein sequence ID" value="GEO10205.1"/>
    <property type="molecule type" value="Genomic_DNA"/>
</dbReference>
<feature type="transmembrane region" description="Helical" evidence="1">
    <location>
        <begin position="46"/>
        <end position="73"/>
    </location>
</feature>
<name>A0A512BE93_9BACT</name>
<keyword evidence="3" id="KW-1185">Reference proteome</keyword>
<dbReference type="OrthoDB" id="9782403at2"/>
<proteinExistence type="predicted"/>
<dbReference type="PANTHER" id="PTHR36394:SF1">
    <property type="entry name" value="OS01G0277700 PROTEIN"/>
    <property type="match status" value="1"/>
</dbReference>
<keyword evidence="1" id="KW-0812">Transmembrane</keyword>
<evidence type="ECO:0000313" key="2">
    <source>
        <dbReference type="EMBL" id="GEO10205.1"/>
    </source>
</evidence>
<feature type="transmembrane region" description="Helical" evidence="1">
    <location>
        <begin position="212"/>
        <end position="231"/>
    </location>
</feature>
<feature type="transmembrane region" description="Helical" evidence="1">
    <location>
        <begin position="85"/>
        <end position="104"/>
    </location>
</feature>
<keyword evidence="1" id="KW-0472">Membrane</keyword>
<protein>
    <recommendedName>
        <fullName evidence="4">Urease accessory protein UreH-like transmembrane domain-containing protein</fullName>
    </recommendedName>
</protein>
<dbReference type="RefSeq" id="WP_147204311.1">
    <property type="nucleotide sequence ID" value="NZ_BJYT01000009.1"/>
</dbReference>
<sequence length="233" mass="25855">MQTEIEVLMIAAVTIACLHTVAGPDHYLPFIALSKSRGWSFSRTIFWTIICGCGHVWSSVLLGLGGAALGWSLSKVNWLENIRGGIAGWALVAFGVAYAIWGLVTARRGRLHKHFDVYDDGSMYVYEHKDGRAVAPSERHTVTPWVMFLIFVLGPCEPMIPLLYFPGAKNSTYGMFLLIIVYTIFTLVVMILMVVLGYHGLAFLKTEKLEKYMHALSGLTIFICGAGMVFLGW</sequence>
<evidence type="ECO:0000313" key="3">
    <source>
        <dbReference type="Proteomes" id="UP000321513"/>
    </source>
</evidence>
<dbReference type="AlphaFoldDB" id="A0A512BE93"/>
<evidence type="ECO:0000256" key="1">
    <source>
        <dbReference type="SAM" id="Phobius"/>
    </source>
</evidence>
<accession>A0A512BE93</accession>
<dbReference type="PANTHER" id="PTHR36394">
    <property type="entry name" value="OS01G0277700 PROTEIN"/>
    <property type="match status" value="1"/>
</dbReference>
<feature type="transmembrane region" description="Helical" evidence="1">
    <location>
        <begin position="145"/>
        <end position="164"/>
    </location>
</feature>